<dbReference type="RefSeq" id="WP_073293678.1">
    <property type="nucleotide sequence ID" value="NZ_FRAV01000020.1"/>
</dbReference>
<dbReference type="AlphaFoldDB" id="A0A1M7BTM4"/>
<proteinExistence type="predicted"/>
<gene>
    <name evidence="1" type="ORF">SAMN05444267_102088</name>
</gene>
<keyword evidence="2" id="KW-1185">Reference proteome</keyword>
<dbReference type="STRING" id="1302687.SAMN05444267_102088"/>
<dbReference type="EMBL" id="FRAV01000020">
    <property type="protein sequence ID" value="SHL58341.1"/>
    <property type="molecule type" value="Genomic_DNA"/>
</dbReference>
<reference evidence="2" key="1">
    <citation type="submission" date="2016-11" db="EMBL/GenBank/DDBJ databases">
        <authorList>
            <person name="Varghese N."/>
            <person name="Submissions S."/>
        </authorList>
    </citation>
    <scope>NUCLEOTIDE SEQUENCE [LARGE SCALE GENOMIC DNA]</scope>
    <source>
        <strain evidence="2">DSM 26899</strain>
    </source>
</reference>
<protein>
    <submittedName>
        <fullName evidence="1">Uncharacterized protein</fullName>
    </submittedName>
</protein>
<accession>A0A1M7BTM4</accession>
<organism evidence="1 2">
    <name type="scientific">Chryseobacterium polytrichastri</name>
    <dbReference type="NCBI Taxonomy" id="1302687"/>
    <lineage>
        <taxon>Bacteria</taxon>
        <taxon>Pseudomonadati</taxon>
        <taxon>Bacteroidota</taxon>
        <taxon>Flavobacteriia</taxon>
        <taxon>Flavobacteriales</taxon>
        <taxon>Weeksellaceae</taxon>
        <taxon>Chryseobacterium group</taxon>
        <taxon>Chryseobacterium</taxon>
    </lineage>
</organism>
<sequence>METPFILTYSKLVEKNYENLKEYFLHQPNHFLPLTSLRNEILQNLQLELFQTAIFAINHFLERMIKLALIEKYTLGLDYSNHETYNEKTLEAVDLYDNLILFKSLDAAEEQNLISASEKIILNELRQKIRNPFSHAEIKKILGDAPQNFTGFMFNIEDVKEALIKGEPIKPGEEKEITSFSATISQLYQQSYSREIAHNYFDTVYNIMINIDKRLVDLCN</sequence>
<dbReference type="Proteomes" id="UP000184364">
    <property type="component" value="Unassembled WGS sequence"/>
</dbReference>
<dbReference type="OrthoDB" id="1354978at2"/>
<evidence type="ECO:0000313" key="1">
    <source>
        <dbReference type="EMBL" id="SHL58341.1"/>
    </source>
</evidence>
<evidence type="ECO:0000313" key="2">
    <source>
        <dbReference type="Proteomes" id="UP000184364"/>
    </source>
</evidence>
<name>A0A1M7BTM4_9FLAO</name>